<evidence type="ECO:0000256" key="2">
    <source>
        <dbReference type="ARBA" id="ARBA00012169"/>
    </source>
</evidence>
<dbReference type="PROSITE" id="PS50290">
    <property type="entry name" value="PI3_4_KINASE_3"/>
    <property type="match status" value="1"/>
</dbReference>
<comment type="caution">
    <text evidence="11">The sequence shown here is derived from an EMBL/GenBank/DDBJ whole genome shotgun (WGS) entry which is preliminary data.</text>
</comment>
<dbReference type="InterPro" id="IPR018936">
    <property type="entry name" value="PI3/4_kinase_CS"/>
</dbReference>
<evidence type="ECO:0000313" key="11">
    <source>
        <dbReference type="EMBL" id="MFH4978311.1"/>
    </source>
</evidence>
<evidence type="ECO:0000256" key="5">
    <source>
        <dbReference type="ARBA" id="ARBA00036767"/>
    </source>
</evidence>
<dbReference type="FunFam" id="1.10.1070.11:FF:000016">
    <property type="entry name" value="PIK1p Phosphatidylinositol 4-kinase"/>
    <property type="match status" value="1"/>
</dbReference>
<dbReference type="EMBL" id="JBGFUD010003070">
    <property type="protein sequence ID" value="MFH4978311.1"/>
    <property type="molecule type" value="Genomic_DNA"/>
</dbReference>
<feature type="domain" description="PIK helical" evidence="10">
    <location>
        <begin position="96"/>
        <end position="305"/>
    </location>
</feature>
<proteinExistence type="predicted"/>
<dbReference type="CDD" id="cd05168">
    <property type="entry name" value="PI4Kc_III_beta"/>
    <property type="match status" value="1"/>
</dbReference>
<dbReference type="Proteomes" id="UP001608902">
    <property type="component" value="Unassembled WGS sequence"/>
</dbReference>
<evidence type="ECO:0000259" key="10">
    <source>
        <dbReference type="PROSITE" id="PS51545"/>
    </source>
</evidence>
<reference evidence="11 12" key="1">
    <citation type="submission" date="2024-08" db="EMBL/GenBank/DDBJ databases">
        <title>Gnathostoma spinigerum genome.</title>
        <authorList>
            <person name="Gonzalez-Bertolin B."/>
            <person name="Monzon S."/>
            <person name="Zaballos A."/>
            <person name="Jimenez P."/>
            <person name="Dekumyoy P."/>
            <person name="Varona S."/>
            <person name="Cuesta I."/>
            <person name="Sumanam S."/>
            <person name="Adisakwattana P."/>
            <person name="Gasser R.B."/>
            <person name="Hernandez-Gonzalez A."/>
            <person name="Young N.D."/>
            <person name="Perteguer M.J."/>
        </authorList>
    </citation>
    <scope>NUCLEOTIDE SEQUENCE [LARGE SCALE GENOMIC DNA]</scope>
    <source>
        <strain evidence="11">AL3</strain>
        <tissue evidence="11">Liver</tissue>
    </source>
</reference>
<keyword evidence="3" id="KW-0808">Transferase</keyword>
<gene>
    <name evidence="11" type="ORF">AB6A40_005020</name>
</gene>
<evidence type="ECO:0000313" key="12">
    <source>
        <dbReference type="Proteomes" id="UP001608902"/>
    </source>
</evidence>
<dbReference type="GO" id="GO:0030867">
    <property type="term" value="C:rough endoplasmic reticulum membrane"/>
    <property type="evidence" value="ECO:0007669"/>
    <property type="project" value="UniProtKB-SubCell"/>
</dbReference>
<dbReference type="PROSITE" id="PS00915">
    <property type="entry name" value="PI3_4_KINASE_1"/>
    <property type="match status" value="1"/>
</dbReference>
<dbReference type="InterPro" id="IPR049160">
    <property type="entry name" value="PI4KB-PIK1_PIK"/>
</dbReference>
<accession>A0ABD6ELL4</accession>
<keyword evidence="12" id="KW-1185">Reference proteome</keyword>
<feature type="region of interest" description="Disordered" evidence="8">
    <location>
        <begin position="598"/>
        <end position="618"/>
    </location>
</feature>
<dbReference type="Gene3D" id="1.10.1070.11">
    <property type="entry name" value="Phosphatidylinositol 3-/4-kinase, catalytic domain"/>
    <property type="match status" value="1"/>
</dbReference>
<comment type="subcellular location">
    <subcellularLocation>
        <location evidence="1">Mitochondrion outer membrane</location>
        <topology evidence="1">Peripheral membrane protein</topology>
    </subcellularLocation>
    <subcellularLocation>
        <location evidence="6">Rough endoplasmic reticulum membrane</location>
        <topology evidence="6">Peripheral membrane protein</topology>
    </subcellularLocation>
</comment>
<dbReference type="GO" id="GO:0005741">
    <property type="term" value="C:mitochondrial outer membrane"/>
    <property type="evidence" value="ECO:0007669"/>
    <property type="project" value="UniProtKB-SubCell"/>
</dbReference>
<feature type="domain" description="PI3K/PI4K catalytic" evidence="9">
    <location>
        <begin position="615"/>
        <end position="896"/>
    </location>
</feature>
<dbReference type="PANTHER" id="PTHR10048:SF22">
    <property type="entry name" value="PHOSPHATIDYLINOSITOL 4-KINASE BETA"/>
    <property type="match status" value="1"/>
</dbReference>
<dbReference type="Gene3D" id="3.30.1010.10">
    <property type="entry name" value="Phosphatidylinositol 3-kinase Catalytic Subunit, Chain A, domain 4"/>
    <property type="match status" value="1"/>
</dbReference>
<dbReference type="SMART" id="SM00146">
    <property type="entry name" value="PI3Kc"/>
    <property type="match status" value="1"/>
</dbReference>
<evidence type="ECO:0000256" key="1">
    <source>
        <dbReference type="ARBA" id="ARBA00004450"/>
    </source>
</evidence>
<dbReference type="InterPro" id="IPR011009">
    <property type="entry name" value="Kinase-like_dom_sf"/>
</dbReference>
<dbReference type="GO" id="GO:0004430">
    <property type="term" value="F:1-phosphatidylinositol 4-kinase activity"/>
    <property type="evidence" value="ECO:0007669"/>
    <property type="project" value="UniProtKB-EC"/>
</dbReference>
<dbReference type="PANTHER" id="PTHR10048">
    <property type="entry name" value="PHOSPHATIDYLINOSITOL KINASE"/>
    <property type="match status" value="1"/>
</dbReference>
<organism evidence="11 12">
    <name type="scientific">Gnathostoma spinigerum</name>
    <dbReference type="NCBI Taxonomy" id="75299"/>
    <lineage>
        <taxon>Eukaryota</taxon>
        <taxon>Metazoa</taxon>
        <taxon>Ecdysozoa</taxon>
        <taxon>Nematoda</taxon>
        <taxon>Chromadorea</taxon>
        <taxon>Rhabditida</taxon>
        <taxon>Spirurina</taxon>
        <taxon>Gnathostomatomorpha</taxon>
        <taxon>Gnathostomatoidea</taxon>
        <taxon>Gnathostomatidae</taxon>
        <taxon>Gnathostoma</taxon>
    </lineage>
</organism>
<dbReference type="EC" id="2.7.1.67" evidence="2"/>
<dbReference type="InterPro" id="IPR015433">
    <property type="entry name" value="PI3/4_kinase"/>
</dbReference>
<keyword evidence="4" id="KW-0418">Kinase</keyword>
<evidence type="ECO:0000256" key="4">
    <source>
        <dbReference type="ARBA" id="ARBA00022777"/>
    </source>
</evidence>
<evidence type="ECO:0000256" key="6">
    <source>
        <dbReference type="ARBA" id="ARBA00037860"/>
    </source>
</evidence>
<sequence length="911" mass="102833">MDPALSPECNHSKSGVCSRCILRSTFNLSADEVTRGSQPRLLSLSSLLKLDTPGINYIEEHRPLIVAPDMLKLKEQDVILKSRESVAFIIGEPNFSMKEDCYGYHKQDQQQAVIGNNSCKSVTNGVSFPVTANKNDGEKMGYTSLQSMKLSDGSEIASKNVESGESATNSDCESEPQCSGIDKMYFKGTSQSWLLRLFESKLFNISIAMQYLFKAKEGGVLHYLGNRLFEFPSCSVDFYVPQLVNMYINMREVAEVLHPYMIKRCRESVEFSLECCWLLDAYGVDAMQRQGRKSQGYRLRQMIINEFRFVSDKSERSMSGSLQRTKSLLPPSHQHNSAAVPVTDEHCERISKITNGTDIRRCESALNTRSLSTSGDLTTGRAFDNGCLCFDEAERCMEDANDVMMMECRCGAPRIRPEQEFVKALIDIGDRLKTIPLKEDKSRRLVNELIMINLNLPARVWLPLYADTIKHIILRIPHSAGCVLNSKDKAPYCLYVEVLEVTDVSQTSIPHRISEIEAAEFNRRVRDSSNSSLEMCPASNSGSISPFPPELLLPTDYAGVADISQASEESSQSGETKEKVVKAADIRKRLTNWVRRPRRQLKHTPDDPSASAMSEPWEEKCSRIRESSPYGRNPKWRLLPVIVKTGDDLRQELLAYQLLTTLKNIWNEEKVPLYLRPYKIVVTSQDSGMIEPILNASSLHQIKKNLLLFASENPEEATGKEPTLLTHFLDTFGAPTSESFLIAQQNFVQSCAGYSLASYFLQVKDRHNGNILLDSEGHLIHIDFGFILSISPRNLGFETSPFKLTQELIDIMGGVGSDMFEYYKILLLQGLIAARKHHERIVNIVEIMLQGSQLPCFRGGISTVRSLRDRFHMNCTDEQLQLLVNTMVEESRASLTTRLYDNYQYYSNGIL</sequence>
<evidence type="ECO:0000256" key="7">
    <source>
        <dbReference type="ARBA" id="ARBA00039877"/>
    </source>
</evidence>
<dbReference type="Pfam" id="PF21245">
    <property type="entry name" value="PI4KB-PIK1_PIK"/>
    <property type="match status" value="1"/>
</dbReference>
<dbReference type="InterPro" id="IPR057754">
    <property type="entry name" value="PI4-kinase_beta/PIK1_cat"/>
</dbReference>
<dbReference type="InterPro" id="IPR001263">
    <property type="entry name" value="PI3K_accessory_dom"/>
</dbReference>
<protein>
    <recommendedName>
        <fullName evidence="7">Phosphatidylinositol 4-kinase beta</fullName>
        <ecNumber evidence="2">2.7.1.67</ecNumber>
    </recommendedName>
</protein>
<evidence type="ECO:0000256" key="8">
    <source>
        <dbReference type="SAM" id="MobiDB-lite"/>
    </source>
</evidence>
<dbReference type="PROSITE" id="PS51545">
    <property type="entry name" value="PIK_HELICAL"/>
    <property type="match status" value="1"/>
</dbReference>
<evidence type="ECO:0000256" key="3">
    <source>
        <dbReference type="ARBA" id="ARBA00022679"/>
    </source>
</evidence>
<dbReference type="AlphaFoldDB" id="A0ABD6ELL4"/>
<evidence type="ECO:0000259" key="9">
    <source>
        <dbReference type="PROSITE" id="PS50290"/>
    </source>
</evidence>
<name>A0ABD6ELL4_9BILA</name>
<dbReference type="InterPro" id="IPR036940">
    <property type="entry name" value="PI3/4_kinase_cat_sf"/>
</dbReference>
<dbReference type="SUPFAM" id="SSF56112">
    <property type="entry name" value="Protein kinase-like (PK-like)"/>
    <property type="match status" value="1"/>
</dbReference>
<dbReference type="InterPro" id="IPR000403">
    <property type="entry name" value="PI3/4_kinase_cat_dom"/>
</dbReference>
<comment type="catalytic activity">
    <reaction evidence="5">
        <text>a 1,2-diacyl-sn-glycero-3-phospho-(1D-myo-inositol) + ATP = a 1,2-diacyl-sn-glycero-3-phospho-(1D-myo-inositol 4-phosphate) + ADP + H(+)</text>
        <dbReference type="Rhea" id="RHEA:19877"/>
        <dbReference type="ChEBI" id="CHEBI:15378"/>
        <dbReference type="ChEBI" id="CHEBI:30616"/>
        <dbReference type="ChEBI" id="CHEBI:57880"/>
        <dbReference type="ChEBI" id="CHEBI:58178"/>
        <dbReference type="ChEBI" id="CHEBI:456216"/>
        <dbReference type="EC" id="2.7.1.67"/>
    </reaction>
    <physiologicalReaction direction="left-to-right" evidence="5">
        <dbReference type="Rhea" id="RHEA:19878"/>
    </physiologicalReaction>
</comment>
<dbReference type="Pfam" id="PF00454">
    <property type="entry name" value="PI3_PI4_kinase"/>
    <property type="match status" value="1"/>
</dbReference>